<gene>
    <name evidence="1" type="ORF">SPARVUS_LOCUS13286963</name>
</gene>
<dbReference type="EMBL" id="CATNWA010017822">
    <property type="protein sequence ID" value="CAI9603286.1"/>
    <property type="molecule type" value="Genomic_DNA"/>
</dbReference>
<proteinExistence type="predicted"/>
<keyword evidence="2" id="KW-1185">Reference proteome</keyword>
<evidence type="ECO:0000313" key="1">
    <source>
        <dbReference type="EMBL" id="CAI9603286.1"/>
    </source>
</evidence>
<name>A0ABN9G6Q0_9NEOB</name>
<reference evidence="1" key="1">
    <citation type="submission" date="2023-05" db="EMBL/GenBank/DDBJ databases">
        <authorList>
            <person name="Stuckert A."/>
        </authorList>
    </citation>
    <scope>NUCLEOTIDE SEQUENCE</scope>
</reference>
<evidence type="ECO:0000313" key="2">
    <source>
        <dbReference type="Proteomes" id="UP001162483"/>
    </source>
</evidence>
<dbReference type="Proteomes" id="UP001162483">
    <property type="component" value="Unassembled WGS sequence"/>
</dbReference>
<comment type="caution">
    <text evidence="1">The sequence shown here is derived from an EMBL/GenBank/DDBJ whole genome shotgun (WGS) entry which is preliminary data.</text>
</comment>
<sequence length="79" mass="8763">MRHCKTDSYKHGSKGRGMMGLVVWQQLEGRQFDTPVSWLVSQSCGPPAVEKLPIMPMLLGVMLVAIKVLQCLMGHVVLL</sequence>
<protein>
    <submittedName>
        <fullName evidence="1">Uncharacterized protein</fullName>
    </submittedName>
</protein>
<accession>A0ABN9G6Q0</accession>
<organism evidence="1 2">
    <name type="scientific">Staurois parvus</name>
    <dbReference type="NCBI Taxonomy" id="386267"/>
    <lineage>
        <taxon>Eukaryota</taxon>
        <taxon>Metazoa</taxon>
        <taxon>Chordata</taxon>
        <taxon>Craniata</taxon>
        <taxon>Vertebrata</taxon>
        <taxon>Euteleostomi</taxon>
        <taxon>Amphibia</taxon>
        <taxon>Batrachia</taxon>
        <taxon>Anura</taxon>
        <taxon>Neobatrachia</taxon>
        <taxon>Ranoidea</taxon>
        <taxon>Ranidae</taxon>
        <taxon>Staurois</taxon>
    </lineage>
</organism>